<evidence type="ECO:0000256" key="3">
    <source>
        <dbReference type="ARBA" id="ARBA00022833"/>
    </source>
</evidence>
<dbReference type="Proteomes" id="UP000694920">
    <property type="component" value="Unplaced"/>
</dbReference>
<dbReference type="SUPFAM" id="SSF51069">
    <property type="entry name" value="Carbonic anhydrase"/>
    <property type="match status" value="1"/>
</dbReference>
<dbReference type="RefSeq" id="XP_015584687.1">
    <property type="nucleotide sequence ID" value="XM_015729201.2"/>
</dbReference>
<proteinExistence type="inferred from homology"/>
<dbReference type="InterPro" id="IPR018338">
    <property type="entry name" value="Carbonic_anhydrase_a-class_CS"/>
</dbReference>
<dbReference type="InterPro" id="IPR036398">
    <property type="entry name" value="CA_dom_sf"/>
</dbReference>
<gene>
    <name evidence="7 8 9 10 11" type="primary">LOC107262719</name>
</gene>
<organism evidence="6 9">
    <name type="scientific">Cephus cinctus</name>
    <name type="common">Wheat stem sawfly</name>
    <dbReference type="NCBI Taxonomy" id="211228"/>
    <lineage>
        <taxon>Eukaryota</taxon>
        <taxon>Metazoa</taxon>
        <taxon>Ecdysozoa</taxon>
        <taxon>Arthropoda</taxon>
        <taxon>Hexapoda</taxon>
        <taxon>Insecta</taxon>
        <taxon>Pterygota</taxon>
        <taxon>Neoptera</taxon>
        <taxon>Endopterygota</taxon>
        <taxon>Hymenoptera</taxon>
        <taxon>Cephoidea</taxon>
        <taxon>Cephidae</taxon>
        <taxon>Cephus</taxon>
    </lineage>
</organism>
<keyword evidence="3 4" id="KW-0862">Zinc</keyword>
<dbReference type="KEGG" id="ccin:107262719"/>
<dbReference type="RefSeq" id="XP_024935879.1">
    <property type="nucleotide sequence ID" value="XM_025080111.1"/>
</dbReference>
<dbReference type="Pfam" id="PF00194">
    <property type="entry name" value="Carb_anhydrase"/>
    <property type="match status" value="1"/>
</dbReference>
<dbReference type="PANTHER" id="PTHR18952:SF124">
    <property type="entry name" value="CARBONIC ANHYDRASE 7"/>
    <property type="match status" value="1"/>
</dbReference>
<evidence type="ECO:0000256" key="1">
    <source>
        <dbReference type="ARBA" id="ARBA00010718"/>
    </source>
</evidence>
<dbReference type="GO" id="GO:0005737">
    <property type="term" value="C:cytoplasm"/>
    <property type="evidence" value="ECO:0007669"/>
    <property type="project" value="TreeGrafter"/>
</dbReference>
<dbReference type="GeneID" id="107262719"/>
<evidence type="ECO:0000313" key="7">
    <source>
        <dbReference type="RefSeq" id="XP_015584687.1"/>
    </source>
</evidence>
<reference evidence="7 8" key="1">
    <citation type="submission" date="2025-04" db="UniProtKB">
        <authorList>
            <consortium name="RefSeq"/>
        </authorList>
    </citation>
    <scope>IDENTIFICATION</scope>
</reference>
<sequence>MSKLLNFYSIIFLHFAPRLRGAAIHSEQSGNHKTHIDKLPMYSYKNPEEWKVYNSNCNGQRQSPVNILSANMALIETANPLTWKGYREQPLNMSLENNGHAVEIKVQWEHNPPYITGGAAGDSVYVFDSMHFHWAHHDEVGSEHTVNNYSFPIEMHLVHHNNRYQSFEEARENFDGLLVVAFFYELNEESNYALDSLREGLKAITETGSHVNIKPFPLERFHLEFHDKYTAYLGSLTTPPCQESVLWILASEPLSLTRKQIELFRTIHLSNKDDHNNRPTQPLNNRRIFYFSDTE</sequence>
<dbReference type="GO" id="GO:0008270">
    <property type="term" value="F:zinc ion binding"/>
    <property type="evidence" value="ECO:0007669"/>
    <property type="project" value="UniProtKB-UniRule"/>
</dbReference>
<evidence type="ECO:0000313" key="8">
    <source>
        <dbReference type="RefSeq" id="XP_015584688.1"/>
    </source>
</evidence>
<dbReference type="PANTHER" id="PTHR18952">
    <property type="entry name" value="CARBONIC ANHYDRASE"/>
    <property type="match status" value="1"/>
</dbReference>
<protein>
    <recommendedName>
        <fullName evidence="4">Carbonic anhydrase</fullName>
        <ecNumber evidence="4">4.2.1.1</ecNumber>
    </recommendedName>
</protein>
<evidence type="ECO:0000256" key="2">
    <source>
        <dbReference type="ARBA" id="ARBA00022723"/>
    </source>
</evidence>
<dbReference type="PROSITE" id="PS00162">
    <property type="entry name" value="ALPHA_CA_1"/>
    <property type="match status" value="1"/>
</dbReference>
<dbReference type="AlphaFoldDB" id="A0AAJ7FC88"/>
<evidence type="ECO:0000256" key="4">
    <source>
        <dbReference type="RuleBase" id="RU367011"/>
    </source>
</evidence>
<accession>A0AAJ7FC88</accession>
<dbReference type="RefSeq" id="XP_015584688.1">
    <property type="nucleotide sequence ID" value="XM_015729202.2"/>
</dbReference>
<keyword evidence="2 4" id="KW-0479">Metal-binding</keyword>
<dbReference type="EC" id="4.2.1.1" evidence="4"/>
<evidence type="ECO:0000313" key="9">
    <source>
        <dbReference type="RefSeq" id="XP_015584690.1"/>
    </source>
</evidence>
<feature type="chain" id="PRO_5044522471" description="Carbonic anhydrase" evidence="4">
    <location>
        <begin position="22"/>
        <end position="295"/>
    </location>
</feature>
<feature type="signal peptide" evidence="4">
    <location>
        <begin position="1"/>
        <end position="21"/>
    </location>
</feature>
<evidence type="ECO:0000259" key="5">
    <source>
        <dbReference type="PROSITE" id="PS51144"/>
    </source>
</evidence>
<keyword evidence="4" id="KW-0732">Signal</keyword>
<comment type="function">
    <text evidence="4">Reversible hydration of carbon dioxide.</text>
</comment>
<dbReference type="CDD" id="cd00326">
    <property type="entry name" value="alpha_CA"/>
    <property type="match status" value="1"/>
</dbReference>
<dbReference type="RefSeq" id="XP_024935878.1">
    <property type="nucleotide sequence ID" value="XM_025080110.1"/>
</dbReference>
<feature type="domain" description="Alpha-carbonic anhydrase" evidence="5">
    <location>
        <begin position="40"/>
        <end position="292"/>
    </location>
</feature>
<dbReference type="Gene3D" id="3.10.200.10">
    <property type="entry name" value="Alpha carbonic anhydrase"/>
    <property type="match status" value="1"/>
</dbReference>
<keyword evidence="4" id="KW-0456">Lyase</keyword>
<keyword evidence="6" id="KW-1185">Reference proteome</keyword>
<evidence type="ECO:0000313" key="10">
    <source>
        <dbReference type="RefSeq" id="XP_024935878.1"/>
    </source>
</evidence>
<evidence type="ECO:0000313" key="6">
    <source>
        <dbReference type="Proteomes" id="UP000694920"/>
    </source>
</evidence>
<comment type="cofactor">
    <cofactor evidence="4">
        <name>Zn(2+)</name>
        <dbReference type="ChEBI" id="CHEBI:29105"/>
    </cofactor>
</comment>
<dbReference type="SMART" id="SM01057">
    <property type="entry name" value="Carb_anhydrase"/>
    <property type="match status" value="1"/>
</dbReference>
<evidence type="ECO:0000313" key="11">
    <source>
        <dbReference type="RefSeq" id="XP_024935879.1"/>
    </source>
</evidence>
<dbReference type="InterPro" id="IPR001148">
    <property type="entry name" value="CA_dom"/>
</dbReference>
<comment type="similarity">
    <text evidence="1 4">Belongs to the alpha-carbonic anhydrase family.</text>
</comment>
<dbReference type="RefSeq" id="XP_015584690.1">
    <property type="nucleotide sequence ID" value="XM_015729204.2"/>
</dbReference>
<dbReference type="InterPro" id="IPR023561">
    <property type="entry name" value="Carbonic_anhydrase_a-class"/>
</dbReference>
<dbReference type="PROSITE" id="PS51144">
    <property type="entry name" value="ALPHA_CA_2"/>
    <property type="match status" value="1"/>
</dbReference>
<name>A0AAJ7FC88_CEPCN</name>
<dbReference type="GO" id="GO:0004089">
    <property type="term" value="F:carbonate dehydratase activity"/>
    <property type="evidence" value="ECO:0007669"/>
    <property type="project" value="UniProtKB-UniRule"/>
</dbReference>
<comment type="catalytic activity">
    <reaction evidence="4">
        <text>hydrogencarbonate + H(+) = CO2 + H2O</text>
        <dbReference type="Rhea" id="RHEA:10748"/>
        <dbReference type="ChEBI" id="CHEBI:15377"/>
        <dbReference type="ChEBI" id="CHEBI:15378"/>
        <dbReference type="ChEBI" id="CHEBI:16526"/>
        <dbReference type="ChEBI" id="CHEBI:17544"/>
        <dbReference type="EC" id="4.2.1.1"/>
    </reaction>
</comment>